<sequence length="514" mass="57417">MKPFVDAAHNHQLSISKPLSSSYEPTSVLDLRSSPASAAIPAGVVTDEQPSSFLPIDEWDSMLSDLREKDDYAPALTNFIPQLETLNPQNLLLLPTPFPPHDPFDPSDLNHSIHPNDLVFNPSVERSDLSQIPSSSASSFDRFQLEQLIQAAECVDSNDLTLAQVILARLNQQLLYPVGKPLQRAAFYFKEAIESLLLGGQQQQHNSKIASSHWETVQKIVAYKAFSDLSPIFQFANFTANQAILEAVDDRLRFVHVIDFDIGLGGQWPSFMQEIAMKCRGSGRVPAASLRITAIVAEESMETRLAGDILCSFARELGIRFQIDFVELAGFETLGLSSIRFVEGEAVVVNLSPWIFRQIGGAGTAGFFRLLRRISPRIAVFIDGECRRDGAGVPPFRRTFIDGLEFYSVLLESLDAAAEIGGAAEQVRRIERFLLRQRIFRWVEAAVNRMVPWSELLGGSGMEPVPLSEATESQAECLRRRVPLREFQVVKRHASLMLCWQRRELVATSAWRFS</sequence>
<organism evidence="1 2">
    <name type="scientific">Persea americana</name>
    <name type="common">Avocado</name>
    <dbReference type="NCBI Taxonomy" id="3435"/>
    <lineage>
        <taxon>Eukaryota</taxon>
        <taxon>Viridiplantae</taxon>
        <taxon>Streptophyta</taxon>
        <taxon>Embryophyta</taxon>
        <taxon>Tracheophyta</taxon>
        <taxon>Spermatophyta</taxon>
        <taxon>Magnoliopsida</taxon>
        <taxon>Magnoliidae</taxon>
        <taxon>Laurales</taxon>
        <taxon>Lauraceae</taxon>
        <taxon>Persea</taxon>
    </lineage>
</organism>
<dbReference type="Proteomes" id="UP001234297">
    <property type="component" value="Chromosome 2"/>
</dbReference>
<reference evidence="1 2" key="1">
    <citation type="journal article" date="2022" name="Hortic Res">
        <title>A haplotype resolved chromosomal level avocado genome allows analysis of novel avocado genes.</title>
        <authorList>
            <person name="Nath O."/>
            <person name="Fletcher S.J."/>
            <person name="Hayward A."/>
            <person name="Shaw L.M."/>
            <person name="Masouleh A.K."/>
            <person name="Furtado A."/>
            <person name="Henry R.J."/>
            <person name="Mitter N."/>
        </authorList>
    </citation>
    <scope>NUCLEOTIDE SEQUENCE [LARGE SCALE GENOMIC DNA]</scope>
    <source>
        <strain evidence="2">cv. Hass</strain>
    </source>
</reference>
<name>A0ACC2MJQ8_PERAE</name>
<gene>
    <name evidence="1" type="ORF">MRB53_007501</name>
</gene>
<comment type="caution">
    <text evidence="1">The sequence shown here is derived from an EMBL/GenBank/DDBJ whole genome shotgun (WGS) entry which is preliminary data.</text>
</comment>
<evidence type="ECO:0000313" key="2">
    <source>
        <dbReference type="Proteomes" id="UP001234297"/>
    </source>
</evidence>
<keyword evidence="2" id="KW-1185">Reference proteome</keyword>
<dbReference type="EMBL" id="CM056810">
    <property type="protein sequence ID" value="KAJ8645753.1"/>
    <property type="molecule type" value="Genomic_DNA"/>
</dbReference>
<evidence type="ECO:0000313" key="1">
    <source>
        <dbReference type="EMBL" id="KAJ8645753.1"/>
    </source>
</evidence>
<accession>A0ACC2MJQ8</accession>
<protein>
    <submittedName>
        <fullName evidence="1">Uncharacterized protein</fullName>
    </submittedName>
</protein>
<proteinExistence type="predicted"/>